<proteinExistence type="predicted"/>
<sequence length="98" mass="10286">MAYCTSSGIGLARSGPIQPPRCVPRWRPQPVFQRSVNAVLPFCSGARFLAAPLGPNPAIGPAPKDSGRGLLIGRGDTVATEKGFGSIPHETTFGKTLR</sequence>
<accession>A0A517SVT9</accession>
<reference evidence="1 2" key="1">
    <citation type="submission" date="2019-02" db="EMBL/GenBank/DDBJ databases">
        <title>Deep-cultivation of Planctomycetes and their phenomic and genomic characterization uncovers novel biology.</title>
        <authorList>
            <person name="Wiegand S."/>
            <person name="Jogler M."/>
            <person name="Boedeker C."/>
            <person name="Pinto D."/>
            <person name="Vollmers J."/>
            <person name="Rivas-Marin E."/>
            <person name="Kohn T."/>
            <person name="Peeters S.H."/>
            <person name="Heuer A."/>
            <person name="Rast P."/>
            <person name="Oberbeckmann S."/>
            <person name="Bunk B."/>
            <person name="Jeske O."/>
            <person name="Meyerdierks A."/>
            <person name="Storesund J.E."/>
            <person name="Kallscheuer N."/>
            <person name="Luecker S."/>
            <person name="Lage O.M."/>
            <person name="Pohl T."/>
            <person name="Merkel B.J."/>
            <person name="Hornburger P."/>
            <person name="Mueller R.-W."/>
            <person name="Bruemmer F."/>
            <person name="Labrenz M."/>
            <person name="Spormann A.M."/>
            <person name="Op den Camp H."/>
            <person name="Overmann J."/>
            <person name="Amann R."/>
            <person name="Jetten M.S.M."/>
            <person name="Mascher T."/>
            <person name="Medema M.H."/>
            <person name="Devos D.P."/>
            <person name="Kaster A.-K."/>
            <person name="Ovreas L."/>
            <person name="Rohde M."/>
            <person name="Galperin M.Y."/>
            <person name="Jogler C."/>
        </authorList>
    </citation>
    <scope>NUCLEOTIDE SEQUENCE [LARGE SCALE GENOMIC DNA]</scope>
    <source>
        <strain evidence="1 2">SV_7m_r</strain>
    </source>
</reference>
<gene>
    <name evidence="1" type="ORF">SV7mr_27740</name>
</gene>
<dbReference type="Proteomes" id="UP000315003">
    <property type="component" value="Chromosome"/>
</dbReference>
<dbReference type="AlphaFoldDB" id="A0A517SVT9"/>
<organism evidence="1 2">
    <name type="scientific">Stieleria bergensis</name>
    <dbReference type="NCBI Taxonomy" id="2528025"/>
    <lineage>
        <taxon>Bacteria</taxon>
        <taxon>Pseudomonadati</taxon>
        <taxon>Planctomycetota</taxon>
        <taxon>Planctomycetia</taxon>
        <taxon>Pirellulales</taxon>
        <taxon>Pirellulaceae</taxon>
        <taxon>Stieleria</taxon>
    </lineage>
</organism>
<evidence type="ECO:0000313" key="2">
    <source>
        <dbReference type="Proteomes" id="UP000315003"/>
    </source>
</evidence>
<name>A0A517SVT9_9BACT</name>
<keyword evidence="2" id="KW-1185">Reference proteome</keyword>
<protein>
    <submittedName>
        <fullName evidence="1">Uncharacterized protein</fullName>
    </submittedName>
</protein>
<dbReference type="EMBL" id="CP036272">
    <property type="protein sequence ID" value="QDT60254.1"/>
    <property type="molecule type" value="Genomic_DNA"/>
</dbReference>
<evidence type="ECO:0000313" key="1">
    <source>
        <dbReference type="EMBL" id="QDT60254.1"/>
    </source>
</evidence>